<protein>
    <recommendedName>
        <fullName evidence="3">SH3 domain-containing protein</fullName>
    </recommendedName>
</protein>
<dbReference type="Proteomes" id="UP000301309">
    <property type="component" value="Unassembled WGS sequence"/>
</dbReference>
<evidence type="ECO:0008006" key="3">
    <source>
        <dbReference type="Google" id="ProtNLM"/>
    </source>
</evidence>
<organism evidence="1 2">
    <name type="scientific">Streptomyces violaceusniger</name>
    <dbReference type="NCBI Taxonomy" id="68280"/>
    <lineage>
        <taxon>Bacteria</taxon>
        <taxon>Bacillati</taxon>
        <taxon>Actinomycetota</taxon>
        <taxon>Actinomycetes</taxon>
        <taxon>Kitasatosporales</taxon>
        <taxon>Streptomycetaceae</taxon>
        <taxon>Streptomyces</taxon>
        <taxon>Streptomyces violaceusniger group</taxon>
    </lineage>
</organism>
<dbReference type="RefSeq" id="WP_137978955.1">
    <property type="nucleotide sequence ID" value="NZ_BAAASO010000042.1"/>
</dbReference>
<evidence type="ECO:0000313" key="1">
    <source>
        <dbReference type="EMBL" id="GDY55493.1"/>
    </source>
</evidence>
<keyword evidence="2" id="KW-1185">Reference proteome</keyword>
<dbReference type="Gene3D" id="2.30.30.40">
    <property type="entry name" value="SH3 Domains"/>
    <property type="match status" value="1"/>
</dbReference>
<reference evidence="1 2" key="1">
    <citation type="journal article" date="2020" name="Int. J. Syst. Evol. Microbiol.">
        <title>Reclassification of Streptomyces castelarensis and Streptomyces sporoclivatus as later heterotypic synonyms of Streptomyces antimycoticus.</title>
        <authorList>
            <person name="Komaki H."/>
            <person name="Tamura T."/>
        </authorList>
    </citation>
    <scope>NUCLEOTIDE SEQUENCE [LARGE SCALE GENOMIC DNA]</scope>
    <source>
        <strain evidence="1 2">NBRC 13459</strain>
    </source>
</reference>
<gene>
    <name evidence="1" type="ORF">SVIO_061160</name>
</gene>
<proteinExistence type="predicted"/>
<comment type="caution">
    <text evidence="1">The sequence shown here is derived from an EMBL/GenBank/DDBJ whole genome shotgun (WGS) entry which is preliminary data.</text>
</comment>
<dbReference type="OrthoDB" id="4305308at2"/>
<sequence>MAIEESTEAVATTDATDTVADTVETIAGAVTYPVAPGYQVRVRSGPGTNYPIVKVLPYDSRVPIRCQRHGQKVSGPYGTSDIWDNIAPGQYVSDAYVKTGSDGFVTAPCG</sequence>
<dbReference type="AlphaFoldDB" id="A0A4D4LBM5"/>
<dbReference type="EMBL" id="BJHW01000001">
    <property type="protein sequence ID" value="GDY55493.1"/>
    <property type="molecule type" value="Genomic_DNA"/>
</dbReference>
<name>A0A4D4LBM5_STRVO</name>
<evidence type="ECO:0000313" key="2">
    <source>
        <dbReference type="Proteomes" id="UP000301309"/>
    </source>
</evidence>
<accession>A0A4D4LBM5</accession>